<dbReference type="InterPro" id="IPR029058">
    <property type="entry name" value="AB_hydrolase_fold"/>
</dbReference>
<reference evidence="2 3" key="1">
    <citation type="submission" date="2019-07" db="EMBL/GenBank/DDBJ databases">
        <authorList>
            <person name="Kim J."/>
        </authorList>
    </citation>
    <scope>NUCLEOTIDE SEQUENCE [LARGE SCALE GENOMIC DNA]</scope>
    <source>
        <strain evidence="2 3">JC52</strain>
    </source>
</reference>
<dbReference type="Proteomes" id="UP000317036">
    <property type="component" value="Unassembled WGS sequence"/>
</dbReference>
<dbReference type="GO" id="GO:0016787">
    <property type="term" value="F:hydrolase activity"/>
    <property type="evidence" value="ECO:0007669"/>
    <property type="project" value="UniProtKB-KW"/>
</dbReference>
<keyword evidence="2" id="KW-0378">Hydrolase</keyword>
<proteinExistence type="predicted"/>
<accession>A0A559KE20</accession>
<comment type="caution">
    <text evidence="2">The sequence shown here is derived from an EMBL/GenBank/DDBJ whole genome shotgun (WGS) entry which is preliminary data.</text>
</comment>
<dbReference type="Gene3D" id="3.40.50.1820">
    <property type="entry name" value="alpha/beta hydrolase"/>
    <property type="match status" value="1"/>
</dbReference>
<evidence type="ECO:0000313" key="2">
    <source>
        <dbReference type="EMBL" id="TVY10371.1"/>
    </source>
</evidence>
<feature type="domain" description="Serine aminopeptidase S33" evidence="1">
    <location>
        <begin position="24"/>
        <end position="220"/>
    </location>
</feature>
<dbReference type="Gene3D" id="1.10.10.10">
    <property type="entry name" value="Winged helix-like DNA-binding domain superfamily/Winged helix DNA-binding domain"/>
    <property type="match status" value="1"/>
</dbReference>
<dbReference type="OrthoDB" id="9805423at2"/>
<organism evidence="2 3">
    <name type="scientific">Paenibacillus cremeus</name>
    <dbReference type="NCBI Taxonomy" id="2163881"/>
    <lineage>
        <taxon>Bacteria</taxon>
        <taxon>Bacillati</taxon>
        <taxon>Bacillota</taxon>
        <taxon>Bacilli</taxon>
        <taxon>Bacillales</taxon>
        <taxon>Paenibacillaceae</taxon>
        <taxon>Paenibacillus</taxon>
    </lineage>
</organism>
<dbReference type="AlphaFoldDB" id="A0A559KE20"/>
<evidence type="ECO:0000313" key="3">
    <source>
        <dbReference type="Proteomes" id="UP000317036"/>
    </source>
</evidence>
<dbReference type="InterPro" id="IPR036388">
    <property type="entry name" value="WH-like_DNA-bd_sf"/>
</dbReference>
<gene>
    <name evidence="2" type="ORF">FPZ49_08200</name>
</gene>
<dbReference type="SUPFAM" id="SSF53474">
    <property type="entry name" value="alpha/beta-Hydrolases"/>
    <property type="match status" value="1"/>
</dbReference>
<keyword evidence="3" id="KW-1185">Reference proteome</keyword>
<evidence type="ECO:0000259" key="1">
    <source>
        <dbReference type="Pfam" id="PF12146"/>
    </source>
</evidence>
<dbReference type="InterPro" id="IPR050266">
    <property type="entry name" value="AB_hydrolase_sf"/>
</dbReference>
<sequence>MNYFQTDDQVQLYYEYHHAAVPNAKTIVFIHGAGLNSSFFHPLVPGLSINYNLLIYDLRDHGQSGDSSSSISWELLCHDLLELLEHLQLTSVILAGHGVGANIAAKFVLEYEAYVDCLIFFAPPIYLPSKTHQKDLEVRKSLLEAPTLKPLGEYLLQWVTARNAEAEIAEQIVHAYERLSKEKYLEFIQLSIQTRPVEELQLIHRPALVLSGELDPFYTPAINALSCSLLKQASLFILPDASNMMFLDQPSSTSERIHAFILRTEQSTGWSDSPYTAEINESIRKVLQAGYKMLFRGPNLTIRCLDGFEVAVNGRVLNEGWNKRYAKNILLYLSFHPVTLREDLCDALFPEVETKVALTNLRVYLSHFLKLLEGAGSDSPCVILDRDVIRLNLFVDSDVHDFLKELRQAEAEAYEPIRYNLCKYMLHKVSSSMLSGFFDPFALSVHDEIASLWEHLAIWCANYCCRLGKMDEAVTFLSSCLVYFPQDEGLMDRIIAIYEQTDNKKELAKWKRKKKNITTPV</sequence>
<name>A0A559KE20_9BACL</name>
<dbReference type="InterPro" id="IPR022742">
    <property type="entry name" value="Hydrolase_4"/>
</dbReference>
<dbReference type="EMBL" id="VNJI01000008">
    <property type="protein sequence ID" value="TVY10371.1"/>
    <property type="molecule type" value="Genomic_DNA"/>
</dbReference>
<protein>
    <submittedName>
        <fullName evidence="2">Alpha/beta fold hydrolase</fullName>
    </submittedName>
</protein>
<dbReference type="Pfam" id="PF12146">
    <property type="entry name" value="Hydrolase_4"/>
    <property type="match status" value="1"/>
</dbReference>
<dbReference type="RefSeq" id="WP_144845396.1">
    <property type="nucleotide sequence ID" value="NZ_VNJI01000008.1"/>
</dbReference>
<dbReference type="PANTHER" id="PTHR43798">
    <property type="entry name" value="MONOACYLGLYCEROL LIPASE"/>
    <property type="match status" value="1"/>
</dbReference>